<organism evidence="1 2">
    <name type="scientific">Brassica cretica</name>
    <name type="common">Mustard</name>
    <dbReference type="NCBI Taxonomy" id="69181"/>
    <lineage>
        <taxon>Eukaryota</taxon>
        <taxon>Viridiplantae</taxon>
        <taxon>Streptophyta</taxon>
        <taxon>Embryophyta</taxon>
        <taxon>Tracheophyta</taxon>
        <taxon>Spermatophyta</taxon>
        <taxon>Magnoliopsida</taxon>
        <taxon>eudicotyledons</taxon>
        <taxon>Gunneridae</taxon>
        <taxon>Pentapetalae</taxon>
        <taxon>rosids</taxon>
        <taxon>malvids</taxon>
        <taxon>Brassicales</taxon>
        <taxon>Brassicaceae</taxon>
        <taxon>Brassiceae</taxon>
        <taxon>Brassica</taxon>
    </lineage>
</organism>
<dbReference type="AlphaFoldDB" id="A0A8S9KZV2"/>
<name>A0A8S9KZV2_BRACR</name>
<evidence type="ECO:0000313" key="1">
    <source>
        <dbReference type="EMBL" id="KAF2599267.1"/>
    </source>
</evidence>
<reference evidence="1" key="1">
    <citation type="submission" date="2019-12" db="EMBL/GenBank/DDBJ databases">
        <title>Genome sequencing and annotation of Brassica cretica.</title>
        <authorList>
            <person name="Studholme D.J."/>
            <person name="Sarris P.F."/>
        </authorList>
    </citation>
    <scope>NUCLEOTIDE SEQUENCE</scope>
    <source>
        <strain evidence="1">PFS-001/15</strain>
        <tissue evidence="1">Leaf</tissue>
    </source>
</reference>
<gene>
    <name evidence="1" type="ORF">F2Q68_00011614</name>
</gene>
<evidence type="ECO:0000313" key="2">
    <source>
        <dbReference type="Proteomes" id="UP000712281"/>
    </source>
</evidence>
<proteinExistence type="predicted"/>
<protein>
    <submittedName>
        <fullName evidence="1">Uncharacterized protein</fullName>
    </submittedName>
</protein>
<comment type="caution">
    <text evidence="1">The sequence shown here is derived from an EMBL/GenBank/DDBJ whole genome shotgun (WGS) entry which is preliminary data.</text>
</comment>
<dbReference type="EMBL" id="QGKW02000717">
    <property type="protein sequence ID" value="KAF2599267.1"/>
    <property type="molecule type" value="Genomic_DNA"/>
</dbReference>
<dbReference type="Proteomes" id="UP000712281">
    <property type="component" value="Unassembled WGS sequence"/>
</dbReference>
<accession>A0A8S9KZV2</accession>
<sequence length="166" mass="18534">MKISSDGNEVNVARERERKKVVDVEYVHSVPFMIKWRCCPRLVQFHGFRSVEVLLDAPPGSPKSCPEAREGSVRVQISLSRPISFFIVKPRLCPRQDQSRPFQSSHPLGLGQVLSDQPAAYRQRTIETGHGVWLGGYIDWVVTGSDPTVLGLSRGDPTVLWAAIIV</sequence>